<dbReference type="OrthoDB" id="10265990at2759"/>
<gene>
    <name evidence="1" type="ORF">llap_19483</name>
</gene>
<dbReference type="GO" id="GO:0005743">
    <property type="term" value="C:mitochondrial inner membrane"/>
    <property type="evidence" value="ECO:0007669"/>
    <property type="project" value="TreeGrafter"/>
</dbReference>
<proteinExistence type="predicted"/>
<evidence type="ECO:0000313" key="2">
    <source>
        <dbReference type="Proteomes" id="UP000233556"/>
    </source>
</evidence>
<dbReference type="Proteomes" id="UP000233556">
    <property type="component" value="Unassembled WGS sequence"/>
</dbReference>
<accession>A0A2I0T8T3</accession>
<dbReference type="PANTHER" id="PTHR10721:SF1">
    <property type="entry name" value="MITOCHONDRIAL IMPORT INNER MEMBRANE TRANSLOCASE SUBUNIT TIM44"/>
    <property type="match status" value="1"/>
</dbReference>
<dbReference type="Gene3D" id="3.10.450.240">
    <property type="match status" value="1"/>
</dbReference>
<reference evidence="2" key="2">
    <citation type="submission" date="2017-12" db="EMBL/GenBank/DDBJ databases">
        <title>Genome sequence of the Bar-tailed Godwit (Limosa lapponica baueri).</title>
        <authorList>
            <person name="Lima N.C.B."/>
            <person name="Parody-Merino A.M."/>
            <person name="Battley P.F."/>
            <person name="Fidler A.E."/>
            <person name="Prosdocimi F."/>
        </authorList>
    </citation>
    <scope>NUCLEOTIDE SEQUENCE [LARGE SCALE GENOMIC DNA]</scope>
</reference>
<sequence length="81" mass="9146">MSEVLTEILKVDPSFDKDRFLKQCEYDIIPNVLETYSQLAHPIQQAKAMGLQFHSRILDIDNIDGDTSGVLPDAAGRERLD</sequence>
<dbReference type="InterPro" id="IPR039544">
    <property type="entry name" value="Tim44-like"/>
</dbReference>
<dbReference type="InterPro" id="IPR032710">
    <property type="entry name" value="NTF2-like_dom_sf"/>
</dbReference>
<dbReference type="SUPFAM" id="SSF54427">
    <property type="entry name" value="NTF2-like"/>
    <property type="match status" value="1"/>
</dbReference>
<evidence type="ECO:0000313" key="1">
    <source>
        <dbReference type="EMBL" id="PKU30213.1"/>
    </source>
</evidence>
<keyword evidence="2" id="KW-1185">Reference proteome</keyword>
<dbReference type="EMBL" id="KZ515198">
    <property type="protein sequence ID" value="PKU30213.1"/>
    <property type="molecule type" value="Genomic_DNA"/>
</dbReference>
<dbReference type="GO" id="GO:0051087">
    <property type="term" value="F:protein-folding chaperone binding"/>
    <property type="evidence" value="ECO:0007669"/>
    <property type="project" value="TreeGrafter"/>
</dbReference>
<name>A0A2I0T8T3_LIMLA</name>
<organism evidence="1 2">
    <name type="scientific">Limosa lapponica baueri</name>
    <dbReference type="NCBI Taxonomy" id="1758121"/>
    <lineage>
        <taxon>Eukaryota</taxon>
        <taxon>Metazoa</taxon>
        <taxon>Chordata</taxon>
        <taxon>Craniata</taxon>
        <taxon>Vertebrata</taxon>
        <taxon>Euteleostomi</taxon>
        <taxon>Archelosauria</taxon>
        <taxon>Archosauria</taxon>
        <taxon>Dinosauria</taxon>
        <taxon>Saurischia</taxon>
        <taxon>Theropoda</taxon>
        <taxon>Coelurosauria</taxon>
        <taxon>Aves</taxon>
        <taxon>Neognathae</taxon>
        <taxon>Neoaves</taxon>
        <taxon>Charadriiformes</taxon>
        <taxon>Scolopacidae</taxon>
        <taxon>Limosa</taxon>
    </lineage>
</organism>
<dbReference type="PANTHER" id="PTHR10721">
    <property type="entry name" value="MITOCHONDRIAL IMPORT INNER MEMBRANE TRANSLOCASE SUBUNIT TIM44"/>
    <property type="match status" value="1"/>
</dbReference>
<protein>
    <submittedName>
        <fullName evidence="1">Uncharacterized protein</fullName>
    </submittedName>
</protein>
<reference evidence="2" key="1">
    <citation type="submission" date="2017-11" db="EMBL/GenBank/DDBJ databases">
        <authorList>
            <person name="Lima N.C."/>
            <person name="Parody-Merino A.M."/>
            <person name="Battley P.F."/>
            <person name="Fidler A.E."/>
            <person name="Prosdocimi F."/>
        </authorList>
    </citation>
    <scope>NUCLEOTIDE SEQUENCE [LARGE SCALE GENOMIC DNA]</scope>
</reference>
<dbReference type="AlphaFoldDB" id="A0A2I0T8T3"/>
<dbReference type="GO" id="GO:0030150">
    <property type="term" value="P:protein import into mitochondrial matrix"/>
    <property type="evidence" value="ECO:0007669"/>
    <property type="project" value="TreeGrafter"/>
</dbReference>